<accession>A0A3P6S9L9</accession>
<keyword evidence="2" id="KW-1185">Reference proteome</keyword>
<name>A0A3P6S9L9_DIBLA</name>
<gene>
    <name evidence="1" type="ORF">DILT_LOCUS2429</name>
</gene>
<dbReference type="EMBL" id="UYRU01042086">
    <property type="protein sequence ID" value="VDK72642.1"/>
    <property type="molecule type" value="Genomic_DNA"/>
</dbReference>
<sequence length="338" mass="39397">MMPMWRRFQITTALIVTTLVILSYIFLDIPTIPSKALLTLSPIQLRRRPLKLQNFVVDSGRTEKKRQRLPNLEKLTWPEREFLPLPVGAPVTRQLSFEAQFSRGQMRTLWKLFNLFTNVMEELGFSDREVRPALWKKMCTLMPNYTIQQCGQRDKISAKLIVPANTLLDVEGSRKLSSYNWSWPSVDIGYYYLSNVTHITEVAPSYGRYYSYPKSDVFPLLFRPFYKTWVPTPRNTFAFTLQTYPGSINCTSLIWSHAYESHLKGRTVACVDLSKRYAFVERSPLFSPIQADYKWLKELDWVRERLVRGGKVIHEISLVAPRGEAYVDTYKLCVKSKP</sequence>
<dbReference type="OrthoDB" id="419198at2759"/>
<protein>
    <submittedName>
        <fullName evidence="1">Uncharacterized protein</fullName>
    </submittedName>
</protein>
<evidence type="ECO:0000313" key="1">
    <source>
        <dbReference type="EMBL" id="VDK72642.1"/>
    </source>
</evidence>
<dbReference type="Proteomes" id="UP000281553">
    <property type="component" value="Unassembled WGS sequence"/>
</dbReference>
<dbReference type="AlphaFoldDB" id="A0A3P6S9L9"/>
<proteinExistence type="predicted"/>
<evidence type="ECO:0000313" key="2">
    <source>
        <dbReference type="Proteomes" id="UP000281553"/>
    </source>
</evidence>
<organism evidence="1 2">
    <name type="scientific">Dibothriocephalus latus</name>
    <name type="common">Fish tapeworm</name>
    <name type="synonym">Diphyllobothrium latum</name>
    <dbReference type="NCBI Taxonomy" id="60516"/>
    <lineage>
        <taxon>Eukaryota</taxon>
        <taxon>Metazoa</taxon>
        <taxon>Spiralia</taxon>
        <taxon>Lophotrochozoa</taxon>
        <taxon>Platyhelminthes</taxon>
        <taxon>Cestoda</taxon>
        <taxon>Eucestoda</taxon>
        <taxon>Diphyllobothriidea</taxon>
        <taxon>Diphyllobothriidae</taxon>
        <taxon>Dibothriocephalus</taxon>
    </lineage>
</organism>
<reference evidence="1 2" key="1">
    <citation type="submission" date="2018-11" db="EMBL/GenBank/DDBJ databases">
        <authorList>
            <consortium name="Pathogen Informatics"/>
        </authorList>
    </citation>
    <scope>NUCLEOTIDE SEQUENCE [LARGE SCALE GENOMIC DNA]</scope>
</reference>